<proteinExistence type="predicted"/>
<name>A0ACB7FBX5_NIBAL</name>
<evidence type="ECO:0000313" key="1">
    <source>
        <dbReference type="EMBL" id="KAG8011786.1"/>
    </source>
</evidence>
<organism evidence="1 2">
    <name type="scientific">Nibea albiflora</name>
    <name type="common">Yellow drum</name>
    <name type="synonym">Corvina albiflora</name>
    <dbReference type="NCBI Taxonomy" id="240163"/>
    <lineage>
        <taxon>Eukaryota</taxon>
        <taxon>Metazoa</taxon>
        <taxon>Chordata</taxon>
        <taxon>Craniata</taxon>
        <taxon>Vertebrata</taxon>
        <taxon>Euteleostomi</taxon>
        <taxon>Actinopterygii</taxon>
        <taxon>Neopterygii</taxon>
        <taxon>Teleostei</taxon>
        <taxon>Neoteleostei</taxon>
        <taxon>Acanthomorphata</taxon>
        <taxon>Eupercaria</taxon>
        <taxon>Sciaenidae</taxon>
        <taxon>Nibea</taxon>
    </lineage>
</organism>
<dbReference type="Proteomes" id="UP000805704">
    <property type="component" value="Chromosome 13"/>
</dbReference>
<sequence>MQKKPGVATSLLYRLYDSLEKMKKAIISRTKMEDMQPAAIAALHKIQHEMYRRGLERDTEIIAQKMSSQCQSLNNWSVIPPIQKKRQLKVQNVQSLKNNETEFTDFHQNRDCLMAASLPSPPRPPTLEKPVVSTPTITQLESLYKHLCMVAPSGFISSAEFFIMLGDIISVNWARNTLPEPWSKLNEAQLFLIVSLLTDDYELIDWRRFLLSAALPWPIPSLMQLLVVLQRFKAADTGDTGFINEEQYLQAELWFSDESAPPVPEDPSEPLPYDRLANLRKLFADHSFSPPRLDYVSMLQYFAADTNPKQGFIRALSVELGQHLKHSSPGDLVMVPDNFSLSSTGSHFNRQQQQQQQQQHSHATSCRHFQLGPQAPLPMDFPMPHPGQPQSGINPHLAPPGHQHGPPLHPPLNPLPTQFQDIPAPPFLPQALHQQYLLQQQILEAQHRHILPPSSRRTPERVPHQPHRLRPGYEFAPPLHVPPQPVVQQPRYLAEGTDWDLSVDAGLPPHQYHIHPLPQHYQHYLTSPRMHHFPRNNASTQVVVHEIRNYPYPQLHLLALQSLNPSRHASAVRESYEELLQLEDRLGSVNRGAVQTTIERFTFPHKYKKRIPQDLKMCLDDEELDTDEKCTICLSMLEDGEDVRRLPCMHLFHQACVDQWLATSRKCPICRVDIETQLTPDS</sequence>
<reference evidence="1" key="1">
    <citation type="submission" date="2020-04" db="EMBL/GenBank/DDBJ databases">
        <title>A chromosome-scale assembly and high-density genetic map of the yellow drum (Nibea albiflora) genome.</title>
        <authorList>
            <person name="Xu D."/>
            <person name="Zhang W."/>
            <person name="Chen R."/>
            <person name="Tan P."/>
            <person name="Wang L."/>
            <person name="Song H."/>
            <person name="Tian L."/>
            <person name="Zhu Q."/>
            <person name="Wang B."/>
        </authorList>
    </citation>
    <scope>NUCLEOTIDE SEQUENCE</scope>
    <source>
        <strain evidence="1">ZJHYS-2018</strain>
    </source>
</reference>
<dbReference type="EMBL" id="CM024801">
    <property type="protein sequence ID" value="KAG8011786.1"/>
    <property type="molecule type" value="Genomic_DNA"/>
</dbReference>
<protein>
    <submittedName>
        <fullName evidence="1">Uncharacterized protein</fullName>
    </submittedName>
</protein>
<gene>
    <name evidence="1" type="ORF">GBF38_004124</name>
</gene>
<evidence type="ECO:0000313" key="2">
    <source>
        <dbReference type="Proteomes" id="UP000805704"/>
    </source>
</evidence>
<comment type="caution">
    <text evidence="1">The sequence shown here is derived from an EMBL/GenBank/DDBJ whole genome shotgun (WGS) entry which is preliminary data.</text>
</comment>
<keyword evidence="2" id="KW-1185">Reference proteome</keyword>
<accession>A0ACB7FBX5</accession>